<organism evidence="1 2">
    <name type="scientific">Capsicum annuum</name>
    <name type="common">Capsicum pepper</name>
    <dbReference type="NCBI Taxonomy" id="4072"/>
    <lineage>
        <taxon>Eukaryota</taxon>
        <taxon>Viridiplantae</taxon>
        <taxon>Streptophyta</taxon>
        <taxon>Embryophyta</taxon>
        <taxon>Tracheophyta</taxon>
        <taxon>Spermatophyta</taxon>
        <taxon>Magnoliopsida</taxon>
        <taxon>eudicotyledons</taxon>
        <taxon>Gunneridae</taxon>
        <taxon>Pentapetalae</taxon>
        <taxon>asterids</taxon>
        <taxon>lamiids</taxon>
        <taxon>Solanales</taxon>
        <taxon>Solanaceae</taxon>
        <taxon>Solanoideae</taxon>
        <taxon>Capsiceae</taxon>
        <taxon>Capsicum</taxon>
    </lineage>
</organism>
<dbReference type="PANTHER" id="PTHR43100">
    <property type="entry name" value="GLUTAMATE SYNTHASE [NADPH] SMALL CHAIN"/>
    <property type="match status" value="1"/>
</dbReference>
<protein>
    <submittedName>
        <fullName evidence="1">Uncharacterized protein</fullName>
    </submittedName>
</protein>
<gene>
    <name evidence="1" type="ORF">T459_21646</name>
</gene>
<evidence type="ECO:0000313" key="2">
    <source>
        <dbReference type="Proteomes" id="UP000222542"/>
    </source>
</evidence>
<dbReference type="SUPFAM" id="SSF51971">
    <property type="entry name" value="Nucleotide-binding domain"/>
    <property type="match status" value="1"/>
</dbReference>
<dbReference type="EMBL" id="AYRZ02000008">
    <property type="protein sequence ID" value="PHT74369.1"/>
    <property type="molecule type" value="Genomic_DNA"/>
</dbReference>
<dbReference type="STRING" id="4072.A0A2G2YXA6"/>
<reference evidence="1 2" key="2">
    <citation type="journal article" date="2017" name="Genome Biol.">
        <title>New reference genome sequences of hot pepper reveal the massive evolution of plant disease-resistance genes by retroduplication.</title>
        <authorList>
            <person name="Kim S."/>
            <person name="Park J."/>
            <person name="Yeom S.I."/>
            <person name="Kim Y.M."/>
            <person name="Seo E."/>
            <person name="Kim K.T."/>
            <person name="Kim M.S."/>
            <person name="Lee J.M."/>
            <person name="Cheong K."/>
            <person name="Shin H.S."/>
            <person name="Kim S.B."/>
            <person name="Han K."/>
            <person name="Lee J."/>
            <person name="Park M."/>
            <person name="Lee H.A."/>
            <person name="Lee H.Y."/>
            <person name="Lee Y."/>
            <person name="Oh S."/>
            <person name="Lee J.H."/>
            <person name="Choi E."/>
            <person name="Choi E."/>
            <person name="Lee S.E."/>
            <person name="Jeon J."/>
            <person name="Kim H."/>
            <person name="Choi G."/>
            <person name="Song H."/>
            <person name="Lee J."/>
            <person name="Lee S.C."/>
            <person name="Kwon J.K."/>
            <person name="Lee H.Y."/>
            <person name="Koo N."/>
            <person name="Hong Y."/>
            <person name="Kim R.W."/>
            <person name="Kang W.H."/>
            <person name="Huh J.H."/>
            <person name="Kang B.C."/>
            <person name="Yang T.J."/>
            <person name="Lee Y.H."/>
            <person name="Bennetzen J.L."/>
            <person name="Choi D."/>
        </authorList>
    </citation>
    <scope>NUCLEOTIDE SEQUENCE [LARGE SCALE GENOMIC DNA]</scope>
    <source>
        <strain evidence="2">cv. CM334</strain>
    </source>
</reference>
<keyword evidence="2" id="KW-1185">Reference proteome</keyword>
<dbReference type="Pfam" id="PF13450">
    <property type="entry name" value="NAD_binding_8"/>
    <property type="match status" value="1"/>
</dbReference>
<dbReference type="Proteomes" id="UP000222542">
    <property type="component" value="Unassembled WGS sequence"/>
</dbReference>
<dbReference type="PRINTS" id="PR00419">
    <property type="entry name" value="ADXRDTASE"/>
</dbReference>
<dbReference type="Gramene" id="PHT74369">
    <property type="protein sequence ID" value="PHT74369"/>
    <property type="gene ID" value="T459_21646"/>
</dbReference>
<evidence type="ECO:0000313" key="1">
    <source>
        <dbReference type="EMBL" id="PHT74369.1"/>
    </source>
</evidence>
<dbReference type="InterPro" id="IPR036188">
    <property type="entry name" value="FAD/NAD-bd_sf"/>
</dbReference>
<accession>A0A2G2YXA6</accession>
<dbReference type="InterPro" id="IPR051394">
    <property type="entry name" value="Glutamate_Synthase"/>
</dbReference>
<dbReference type="AlphaFoldDB" id="A0A2G2YXA6"/>
<comment type="caution">
    <text evidence="1">The sequence shown here is derived from an EMBL/GenBank/DDBJ whole genome shotgun (WGS) entry which is preliminary data.</text>
</comment>
<dbReference type="Gene3D" id="3.50.50.60">
    <property type="entry name" value="FAD/NAD(P)-binding domain"/>
    <property type="match status" value="1"/>
</dbReference>
<reference evidence="1 2" key="1">
    <citation type="journal article" date="2014" name="Nat. Genet.">
        <title>Genome sequence of the hot pepper provides insights into the evolution of pungency in Capsicum species.</title>
        <authorList>
            <person name="Kim S."/>
            <person name="Park M."/>
            <person name="Yeom S.I."/>
            <person name="Kim Y.M."/>
            <person name="Lee J.M."/>
            <person name="Lee H.A."/>
            <person name="Seo E."/>
            <person name="Choi J."/>
            <person name="Cheong K."/>
            <person name="Kim K.T."/>
            <person name="Jung K."/>
            <person name="Lee G.W."/>
            <person name="Oh S.K."/>
            <person name="Bae C."/>
            <person name="Kim S.B."/>
            <person name="Lee H.Y."/>
            <person name="Kim S.Y."/>
            <person name="Kim M.S."/>
            <person name="Kang B.C."/>
            <person name="Jo Y.D."/>
            <person name="Yang H.B."/>
            <person name="Jeong H.J."/>
            <person name="Kang W.H."/>
            <person name="Kwon J.K."/>
            <person name="Shin C."/>
            <person name="Lim J.Y."/>
            <person name="Park J.H."/>
            <person name="Huh J.H."/>
            <person name="Kim J.S."/>
            <person name="Kim B.D."/>
            <person name="Cohen O."/>
            <person name="Paran I."/>
            <person name="Suh M.C."/>
            <person name="Lee S.B."/>
            <person name="Kim Y.K."/>
            <person name="Shin Y."/>
            <person name="Noh S.J."/>
            <person name="Park J."/>
            <person name="Seo Y.S."/>
            <person name="Kwon S.Y."/>
            <person name="Kim H.A."/>
            <person name="Park J.M."/>
            <person name="Kim H.J."/>
            <person name="Choi S.B."/>
            <person name="Bosland P.W."/>
            <person name="Reeves G."/>
            <person name="Jo S.H."/>
            <person name="Lee B.W."/>
            <person name="Cho H.T."/>
            <person name="Choi H.S."/>
            <person name="Lee M.S."/>
            <person name="Yu Y."/>
            <person name="Do Choi Y."/>
            <person name="Park B.S."/>
            <person name="van Deynze A."/>
            <person name="Ashrafi H."/>
            <person name="Hill T."/>
            <person name="Kim W.T."/>
            <person name="Pai H.S."/>
            <person name="Ahn H.K."/>
            <person name="Yeam I."/>
            <person name="Giovannoni J.J."/>
            <person name="Rose J.K."/>
            <person name="Sorensen I."/>
            <person name="Lee S.J."/>
            <person name="Kim R.W."/>
            <person name="Choi I.Y."/>
            <person name="Choi B.S."/>
            <person name="Lim J.S."/>
            <person name="Lee Y.H."/>
            <person name="Choi D."/>
        </authorList>
    </citation>
    <scope>NUCLEOTIDE SEQUENCE [LARGE SCALE GENOMIC DNA]</scope>
    <source>
        <strain evidence="2">cv. CM334</strain>
    </source>
</reference>
<proteinExistence type="predicted"/>
<name>A0A2G2YXA6_CAPAN</name>
<dbReference type="PANTHER" id="PTHR43100:SF1">
    <property type="entry name" value="GLUTAMATE SYNTHASE [NADPH] SMALL CHAIN"/>
    <property type="match status" value="1"/>
</dbReference>
<sequence>MYTGPMRKFLVVGEARPVAEKPWGGCYNIKYFGDFSRKAPPPLVCDDEVINDLTIFAKDGSVDIGKPNEATWLFPFSPPNEFNSLMKRVVIIGSGPSSLAAADQLNRLGHSVTALECADRIGGLTMYGVPNMKTDKIDVVQRWVDLMEKEGVKFIVNGNVEMILRSPWIASVNITMDLPVHGRDLSGVHFRMEFLYTNTKSLLDSNMQDEKYISAKGKKVVVILRDYGHQEAVAKFGKDPRSYEVLTKRFIGDENGNANGLELIHNKTYTINNVGLKKNLCDELTKREVLASSSET</sequence>